<dbReference type="GO" id="GO:0004662">
    <property type="term" value="F:CAAX-protein geranylgeranyltransferase activity"/>
    <property type="evidence" value="ECO:0007669"/>
    <property type="project" value="TreeGrafter"/>
</dbReference>
<dbReference type="SUPFAM" id="SSF48239">
    <property type="entry name" value="Terpenoid cyclases/Protein prenyltransferases"/>
    <property type="match status" value="1"/>
</dbReference>
<evidence type="ECO:0000256" key="5">
    <source>
        <dbReference type="ARBA" id="ARBA00022723"/>
    </source>
</evidence>
<dbReference type="Pfam" id="PF01648">
    <property type="entry name" value="ACPS"/>
    <property type="match status" value="1"/>
</dbReference>
<dbReference type="InterPro" id="IPR001330">
    <property type="entry name" value="Prenyltrans"/>
</dbReference>
<keyword evidence="11" id="KW-1185">Reference proteome</keyword>
<reference evidence="11" key="1">
    <citation type="submission" date="2016-11" db="EMBL/GenBank/DDBJ databases">
        <authorList>
            <person name="Guldener U."/>
        </authorList>
    </citation>
    <scope>NUCLEOTIDE SEQUENCE [LARGE SCALE GENOMIC DNA]</scope>
</reference>
<evidence type="ECO:0000313" key="10">
    <source>
        <dbReference type="EMBL" id="SGZ38392.1"/>
    </source>
</evidence>
<feature type="domain" description="4'-phosphopantetheinyl transferase" evidence="9">
    <location>
        <begin position="116"/>
        <end position="190"/>
    </location>
</feature>
<evidence type="ECO:0000256" key="2">
    <source>
        <dbReference type="ARBA" id="ARBA00010497"/>
    </source>
</evidence>
<dbReference type="OrthoDB" id="3972076at2759"/>
<evidence type="ECO:0000256" key="4">
    <source>
        <dbReference type="ARBA" id="ARBA00022679"/>
    </source>
</evidence>
<dbReference type="InterPro" id="IPR008278">
    <property type="entry name" value="4-PPantetheinyl_Trfase_dom"/>
</dbReference>
<dbReference type="Gene3D" id="3.90.470.20">
    <property type="entry name" value="4'-phosphopantetheinyl transferase domain"/>
    <property type="match status" value="2"/>
</dbReference>
<organism evidence="10 11">
    <name type="scientific">Hanseniaspora guilliermondii</name>
    <dbReference type="NCBI Taxonomy" id="56406"/>
    <lineage>
        <taxon>Eukaryota</taxon>
        <taxon>Fungi</taxon>
        <taxon>Dikarya</taxon>
        <taxon>Ascomycota</taxon>
        <taxon>Saccharomycotina</taxon>
        <taxon>Saccharomycetes</taxon>
        <taxon>Saccharomycodales</taxon>
        <taxon>Saccharomycodaceae</taxon>
        <taxon>Hanseniaspora</taxon>
    </lineage>
</organism>
<dbReference type="Pfam" id="PF00432">
    <property type="entry name" value="Prenyltrans"/>
    <property type="match status" value="1"/>
</dbReference>
<dbReference type="Proteomes" id="UP000183365">
    <property type="component" value="Unassembled WGS sequence"/>
</dbReference>
<keyword evidence="6" id="KW-0677">Repeat</keyword>
<protein>
    <submittedName>
        <fullName evidence="10">Uncharacterized protein</fullName>
    </submittedName>
</protein>
<name>A0A1L0AW96_9ASCO</name>
<evidence type="ECO:0000256" key="3">
    <source>
        <dbReference type="ARBA" id="ARBA00022602"/>
    </source>
</evidence>
<dbReference type="InterPro" id="IPR045089">
    <property type="entry name" value="PGGT1B-like"/>
</dbReference>
<dbReference type="GO" id="GO:0005953">
    <property type="term" value="C:CAAX-protein geranylgeranyltransferase complex"/>
    <property type="evidence" value="ECO:0007669"/>
    <property type="project" value="TreeGrafter"/>
</dbReference>
<dbReference type="InterPro" id="IPR037143">
    <property type="entry name" value="4-PPantetheinyl_Trfase_dom_sf"/>
</dbReference>
<keyword evidence="7" id="KW-0862">Zinc</keyword>
<evidence type="ECO:0000256" key="7">
    <source>
        <dbReference type="ARBA" id="ARBA00022833"/>
    </source>
</evidence>
<evidence type="ECO:0000259" key="9">
    <source>
        <dbReference type="Pfam" id="PF01648"/>
    </source>
</evidence>
<dbReference type="PANTHER" id="PTHR11774:SF4">
    <property type="entry name" value="GERANYLGERANYL TRANSFERASE TYPE-1 SUBUNIT BETA"/>
    <property type="match status" value="1"/>
</dbReference>
<proteinExistence type="inferred from homology"/>
<evidence type="ECO:0000256" key="6">
    <source>
        <dbReference type="ARBA" id="ARBA00022737"/>
    </source>
</evidence>
<dbReference type="Gene3D" id="1.50.10.20">
    <property type="match status" value="1"/>
</dbReference>
<comment type="cofactor">
    <cofactor evidence="1">
        <name>Zn(2+)</name>
        <dbReference type="ChEBI" id="CHEBI:29105"/>
    </cofactor>
</comment>
<keyword evidence="4" id="KW-0808">Transferase</keyword>
<sequence length="595" mass="68990">MNSSFLFLVHIDDYQRKLLKTNDFKFEQFKRLLPSSNDFEKLDSFKHKDNKITFILNKLLCLKAVNLFVENDEIEFISNKNGKPMLKDNPKVKFNMSNCISENITTMIINNHGVDVGIDIANVNDHMGNDQHFDHTLYKDILSNTEMDLLSKQSFENKIKLFAMIWSIKESYTKLIGVGLSHTNLANVSVFSKESVLNFDKQEYLNIKIDQDEVDFNVFWCGHQVISVCQRSFTSISLPLMIREISLDKLTSSCPLSIMASSSFNLKKHSNYFSHYLGYLPASAISYDPNRFTIIYYSLLSKYLLSQSIESSNAYIDYIKDLYVENDEFCGFTPNKNRFYKGIDHNIPQNFFAILNLLLLGCRDFQFVNVLKISNQIKQYLFTSCNDVRDFYMGLGILYILDTIDELDLQKTIESIEIGCFINYYGFTNFKKGDVHSGYISCIANIFQILKLKFGYCINKHMKKFTFDWLCHRQVYIHKDPKYNGNGGFNGRENKKVDSCYAFWNLSAMNYFQESQTPVYNMDMYNNYILKLQDPIKGGFAKHLVEDDDDDHLDSDVYHSFTTLCAIGLVDGILDSTLCLPKSTFVSIIKKEIKY</sequence>
<dbReference type="EMBL" id="FQNF01000007">
    <property type="protein sequence ID" value="SGZ38392.1"/>
    <property type="molecule type" value="Genomic_DNA"/>
</dbReference>
<comment type="similarity">
    <text evidence="2">Belongs to the protein prenyltransferase subunit beta family.</text>
</comment>
<dbReference type="PANTHER" id="PTHR11774">
    <property type="entry name" value="GERANYLGERANYL TRANSFERASE TYPE BETA SUBUNIT"/>
    <property type="match status" value="1"/>
</dbReference>
<dbReference type="SUPFAM" id="SSF56214">
    <property type="entry name" value="4'-phosphopantetheinyl transferase"/>
    <property type="match status" value="2"/>
</dbReference>
<evidence type="ECO:0000313" key="11">
    <source>
        <dbReference type="Proteomes" id="UP000183365"/>
    </source>
</evidence>
<evidence type="ECO:0000259" key="8">
    <source>
        <dbReference type="Pfam" id="PF00432"/>
    </source>
</evidence>
<gene>
    <name evidence="10" type="ORF">HGUI_00592</name>
</gene>
<keyword evidence="3" id="KW-0637">Prenyltransferase</keyword>
<dbReference type="AlphaFoldDB" id="A0A1L0AW96"/>
<dbReference type="VEuPathDB" id="FungiDB:HGUI_00592"/>
<accession>A0A1L0AW96</accession>
<evidence type="ECO:0000256" key="1">
    <source>
        <dbReference type="ARBA" id="ARBA00001947"/>
    </source>
</evidence>
<dbReference type="InterPro" id="IPR008930">
    <property type="entry name" value="Terpenoid_cyclase/PrenylTrfase"/>
</dbReference>
<dbReference type="GO" id="GO:0008897">
    <property type="term" value="F:holo-[acyl-carrier-protein] synthase activity"/>
    <property type="evidence" value="ECO:0007669"/>
    <property type="project" value="InterPro"/>
</dbReference>
<feature type="domain" description="Prenyltransferase alpha-alpha toroid" evidence="8">
    <location>
        <begin position="264"/>
        <end position="570"/>
    </location>
</feature>
<keyword evidence="5" id="KW-0479">Metal-binding</keyword>
<dbReference type="GO" id="GO:0000287">
    <property type="term" value="F:magnesium ion binding"/>
    <property type="evidence" value="ECO:0007669"/>
    <property type="project" value="InterPro"/>
</dbReference>